<keyword evidence="9 12" id="KW-0472">Membrane</keyword>
<dbReference type="Pfam" id="PF00593">
    <property type="entry name" value="TonB_dep_Rec_b-barrel"/>
    <property type="match status" value="1"/>
</dbReference>
<evidence type="ECO:0000256" key="7">
    <source>
        <dbReference type="ARBA" id="ARBA00022737"/>
    </source>
</evidence>
<keyword evidence="4 12" id="KW-1134">Transmembrane beta strand</keyword>
<evidence type="ECO:0000313" key="19">
    <source>
        <dbReference type="Proteomes" id="UP000279799"/>
    </source>
</evidence>
<organism evidence="18 19">
    <name type="scientific">Actinobacillus delphinicola</name>
    <dbReference type="NCBI Taxonomy" id="51161"/>
    <lineage>
        <taxon>Bacteria</taxon>
        <taxon>Pseudomonadati</taxon>
        <taxon>Pseudomonadota</taxon>
        <taxon>Gammaproteobacteria</taxon>
        <taxon>Pasteurellales</taxon>
        <taxon>Pasteurellaceae</taxon>
        <taxon>Actinobacillus</taxon>
    </lineage>
</organism>
<proteinExistence type="inferred from homology"/>
<dbReference type="GO" id="GO:0044718">
    <property type="term" value="P:siderophore transmembrane transport"/>
    <property type="evidence" value="ECO:0007669"/>
    <property type="project" value="TreeGrafter"/>
</dbReference>
<name>A0A448TW59_9PAST</name>
<dbReference type="SUPFAM" id="SSF56935">
    <property type="entry name" value="Porins"/>
    <property type="match status" value="1"/>
</dbReference>
<reference evidence="18 19" key="1">
    <citation type="submission" date="2018-12" db="EMBL/GenBank/DDBJ databases">
        <authorList>
            <consortium name="Pathogen Informatics"/>
        </authorList>
    </citation>
    <scope>NUCLEOTIDE SEQUENCE [LARGE SCALE GENOMIC DNA]</scope>
    <source>
        <strain evidence="18 19">NCTC12871</strain>
    </source>
</reference>
<evidence type="ECO:0000256" key="15">
    <source>
        <dbReference type="SAM" id="MobiDB-lite"/>
    </source>
</evidence>
<sequence>MNKVCNYASSELSPQSKAKIGLKRKTFVTLSCLLPVVVQAEPTRLEEINVIGEQEMLPIREKKIAETVKTAKNFEAQQIQSSQDLVKYETGVSVVEKGRMGSSGYSIRGVDENRVNITIDGLQQAETLSSQGFKELFEGYGNFNNTRNGVEIETLKQVNIAKGADSVKSGSGALGGAVLFETKDARDYLIDKPFYFKVKTGYGSADGQYMFSPTLAARWKQFDVLAIYTDRDGHETENFGYDSYPDIPAKGAQGRSRQKADPYHITKKSTLLKLGFNPNDSNRFTIMYDDYKHHSRGHDWSYTLAPLMTDADKPEKESRHTNDSSTRRNVAFSYENYDSNWLWDSLKVTYSHQKITQRARTDEYCDGGENCDSVQNPLGLQFKNGDIVDKNGNKLMLKEVPSWEWNDDYSAQIKKENGKKTLAIVDAKGNAFPYPEKNQFDQKQNQSDVWDTSVDKGNLWIDCQSENCNGSLTYYNIEGNSWNGYKLKGKQAVDLSQPQTILEVENPEGKRERILFSVDDHQNKDHFYKEVKVQKTKWINKGDAWDDKNYSGWQADKINSWTGEKIGYESADNWQLIKPSSPGYSTNLWTDRKLNTDLQQINIDLTKFFSVKEVENELAYNFVLSKMDKQMINRSGYGPKNIKWWAKYFNMIDKNGQVACKPGTSCTIPHEEKPTTFLIPVETKTGAFAINDHVRVNRYVSFDLGYRYDHINHQPHFNQETDPALPQGLLQGMYVKPKTLIRPQKPSWYAKQFNCKTGSCKNADGSYQDPKYAQALQEYEKNLADYLSNPQKNIDYLVSRKRKFSHSSYSLATALDPFDFLRVQLKYATGFRAPSSDELYFTFKHPDFSIVANPDLKAELAKTKELALTFHHQHSFITLGAFKTNYDNFIQLAFQGYKQFTGKDGSTNGIPYRMYQNINNSKAWVKGFHIHSHLALGDITSMLEGLSVGYKLEYQKGRTFGIDENAQGEQRKIWYPINMISPMKQVFSLGYHHENKYGIDFYFTHVSAKKAKDTYNPYHAADQIREQSPNYDPNDISAKYLSKSYDIFDAIGYIKPTKQVTIQLGIYNIFNKKYATWESLQSIRRFGTSNMICQAENPTIGCFTQNQGIERFYAPGRNFKINVSMTF</sequence>
<evidence type="ECO:0000256" key="13">
    <source>
        <dbReference type="PROSITE-ProRule" id="PRU10144"/>
    </source>
</evidence>
<feature type="domain" description="TonB-dependent receptor plug" evidence="17">
    <location>
        <begin position="60"/>
        <end position="177"/>
    </location>
</feature>
<dbReference type="RefSeq" id="WP_172594244.1">
    <property type="nucleotide sequence ID" value="NZ_LR134510.1"/>
</dbReference>
<dbReference type="AlphaFoldDB" id="A0A448TW59"/>
<evidence type="ECO:0000256" key="1">
    <source>
        <dbReference type="ARBA" id="ARBA00004571"/>
    </source>
</evidence>
<keyword evidence="19" id="KW-1185">Reference proteome</keyword>
<feature type="domain" description="TonB-dependent receptor-like beta-barrel" evidence="16">
    <location>
        <begin position="565"/>
        <end position="1069"/>
    </location>
</feature>
<evidence type="ECO:0000256" key="5">
    <source>
        <dbReference type="ARBA" id="ARBA00022692"/>
    </source>
</evidence>
<dbReference type="InterPro" id="IPR010917">
    <property type="entry name" value="TonB_rcpt_CS"/>
</dbReference>
<evidence type="ECO:0000259" key="16">
    <source>
        <dbReference type="Pfam" id="PF00593"/>
    </source>
</evidence>
<feature type="short sequence motif" description="TonB C-terminal box" evidence="13">
    <location>
        <begin position="1110"/>
        <end position="1127"/>
    </location>
</feature>
<dbReference type="GO" id="GO:0009279">
    <property type="term" value="C:cell outer membrane"/>
    <property type="evidence" value="ECO:0007669"/>
    <property type="project" value="UniProtKB-SubCell"/>
</dbReference>
<accession>A0A448TW59</accession>
<keyword evidence="10" id="KW-0675">Receptor</keyword>
<dbReference type="EMBL" id="LR134510">
    <property type="protein sequence ID" value="VEJ10160.1"/>
    <property type="molecule type" value="Genomic_DNA"/>
</dbReference>
<dbReference type="InterPro" id="IPR037066">
    <property type="entry name" value="Plug_dom_sf"/>
</dbReference>
<dbReference type="InterPro" id="IPR012910">
    <property type="entry name" value="Plug_dom"/>
</dbReference>
<dbReference type="Pfam" id="PF07715">
    <property type="entry name" value="Plug"/>
    <property type="match status" value="1"/>
</dbReference>
<evidence type="ECO:0000256" key="6">
    <source>
        <dbReference type="ARBA" id="ARBA00022729"/>
    </source>
</evidence>
<dbReference type="PANTHER" id="PTHR30069:SF29">
    <property type="entry name" value="HEMOGLOBIN AND HEMOGLOBIN-HAPTOGLOBIN-BINDING PROTEIN 1-RELATED"/>
    <property type="match status" value="1"/>
</dbReference>
<evidence type="ECO:0000256" key="3">
    <source>
        <dbReference type="ARBA" id="ARBA00022448"/>
    </source>
</evidence>
<dbReference type="KEGG" id="adp:NCTC12871_01670"/>
<keyword evidence="8 14" id="KW-0798">TonB box</keyword>
<dbReference type="InterPro" id="IPR036942">
    <property type="entry name" value="Beta-barrel_TonB_sf"/>
</dbReference>
<dbReference type="PROSITE" id="PS01156">
    <property type="entry name" value="TONB_DEPENDENT_REC_2"/>
    <property type="match status" value="1"/>
</dbReference>
<keyword evidence="3 12" id="KW-0813">Transport</keyword>
<protein>
    <submittedName>
        <fullName evidence="18">Hemoglobin and hemoglobin-haptoglobin-binding protein 4</fullName>
    </submittedName>
</protein>
<evidence type="ECO:0000256" key="8">
    <source>
        <dbReference type="ARBA" id="ARBA00023077"/>
    </source>
</evidence>
<evidence type="ECO:0000313" key="18">
    <source>
        <dbReference type="EMBL" id="VEJ10160.1"/>
    </source>
</evidence>
<dbReference type="Proteomes" id="UP000279799">
    <property type="component" value="Chromosome"/>
</dbReference>
<evidence type="ECO:0000256" key="14">
    <source>
        <dbReference type="RuleBase" id="RU003357"/>
    </source>
</evidence>
<dbReference type="InterPro" id="IPR039426">
    <property type="entry name" value="TonB-dep_rcpt-like"/>
</dbReference>
<dbReference type="Gene3D" id="2.40.170.20">
    <property type="entry name" value="TonB-dependent receptor, beta-barrel domain"/>
    <property type="match status" value="2"/>
</dbReference>
<dbReference type="PROSITE" id="PS52016">
    <property type="entry name" value="TONB_DEPENDENT_REC_3"/>
    <property type="match status" value="1"/>
</dbReference>
<keyword evidence="5 12" id="KW-0812">Transmembrane</keyword>
<keyword evidence="7" id="KW-0677">Repeat</keyword>
<gene>
    <name evidence="18" type="primary">hgbA</name>
    <name evidence="18" type="ORF">NCTC12871_01670</name>
</gene>
<evidence type="ECO:0000256" key="2">
    <source>
        <dbReference type="ARBA" id="ARBA00008143"/>
    </source>
</evidence>
<evidence type="ECO:0000256" key="11">
    <source>
        <dbReference type="ARBA" id="ARBA00023237"/>
    </source>
</evidence>
<comment type="subcellular location">
    <subcellularLocation>
        <location evidence="1 12">Cell outer membrane</location>
        <topology evidence="1 12">Multi-pass membrane protein</topology>
    </subcellularLocation>
</comment>
<evidence type="ECO:0000256" key="4">
    <source>
        <dbReference type="ARBA" id="ARBA00022452"/>
    </source>
</evidence>
<feature type="region of interest" description="Disordered" evidence="15">
    <location>
        <begin position="239"/>
        <end position="260"/>
    </location>
</feature>
<evidence type="ECO:0000259" key="17">
    <source>
        <dbReference type="Pfam" id="PF07715"/>
    </source>
</evidence>
<comment type="similarity">
    <text evidence="2">Belongs to the TonB-dependent receptor family. Hemoglobin/haptoglobin binding protein subfamily.</text>
</comment>
<evidence type="ECO:0000256" key="12">
    <source>
        <dbReference type="PROSITE-ProRule" id="PRU01360"/>
    </source>
</evidence>
<dbReference type="PANTHER" id="PTHR30069">
    <property type="entry name" value="TONB-DEPENDENT OUTER MEMBRANE RECEPTOR"/>
    <property type="match status" value="1"/>
</dbReference>
<dbReference type="Gene3D" id="2.170.130.10">
    <property type="entry name" value="TonB-dependent receptor, plug domain"/>
    <property type="match status" value="1"/>
</dbReference>
<evidence type="ECO:0000256" key="10">
    <source>
        <dbReference type="ARBA" id="ARBA00023170"/>
    </source>
</evidence>
<keyword evidence="6" id="KW-0732">Signal</keyword>
<dbReference type="InterPro" id="IPR000531">
    <property type="entry name" value="Beta-barrel_TonB"/>
</dbReference>
<evidence type="ECO:0000256" key="9">
    <source>
        <dbReference type="ARBA" id="ARBA00023136"/>
    </source>
</evidence>
<dbReference type="GO" id="GO:0015344">
    <property type="term" value="F:siderophore uptake transmembrane transporter activity"/>
    <property type="evidence" value="ECO:0007669"/>
    <property type="project" value="TreeGrafter"/>
</dbReference>
<keyword evidence="11 12" id="KW-0998">Cell outer membrane</keyword>